<keyword evidence="4" id="KW-1185">Reference proteome</keyword>
<dbReference type="PANTHER" id="PTHR48081:SF13">
    <property type="entry name" value="ALPHA_BETA HYDROLASE"/>
    <property type="match status" value="1"/>
</dbReference>
<accession>A0ABP9DMF9</accession>
<dbReference type="InterPro" id="IPR029058">
    <property type="entry name" value="AB_hydrolase_fold"/>
</dbReference>
<keyword evidence="1" id="KW-0378">Hydrolase</keyword>
<dbReference type="SUPFAM" id="SSF53474">
    <property type="entry name" value="alpha/beta-Hydrolases"/>
    <property type="match status" value="1"/>
</dbReference>
<proteinExistence type="predicted"/>
<dbReference type="InterPro" id="IPR049492">
    <property type="entry name" value="BD-FAE-like_dom"/>
</dbReference>
<evidence type="ECO:0000259" key="2">
    <source>
        <dbReference type="Pfam" id="PF20434"/>
    </source>
</evidence>
<dbReference type="PROSITE" id="PS51257">
    <property type="entry name" value="PROKAR_LIPOPROTEIN"/>
    <property type="match status" value="1"/>
</dbReference>
<evidence type="ECO:0000256" key="1">
    <source>
        <dbReference type="ARBA" id="ARBA00022801"/>
    </source>
</evidence>
<feature type="domain" description="BD-FAE-like" evidence="2">
    <location>
        <begin position="68"/>
        <end position="207"/>
    </location>
</feature>
<protein>
    <recommendedName>
        <fullName evidence="2">BD-FAE-like domain-containing protein</fullName>
    </recommendedName>
</protein>
<dbReference type="Proteomes" id="UP001500298">
    <property type="component" value="Unassembled WGS sequence"/>
</dbReference>
<evidence type="ECO:0000313" key="4">
    <source>
        <dbReference type="Proteomes" id="UP001500298"/>
    </source>
</evidence>
<dbReference type="Gene3D" id="3.40.50.1820">
    <property type="entry name" value="alpha/beta hydrolase"/>
    <property type="match status" value="1"/>
</dbReference>
<organism evidence="3 4">
    <name type="scientific">Algivirga pacifica</name>
    <dbReference type="NCBI Taxonomy" id="1162670"/>
    <lineage>
        <taxon>Bacteria</taxon>
        <taxon>Pseudomonadati</taxon>
        <taxon>Bacteroidota</taxon>
        <taxon>Cytophagia</taxon>
        <taxon>Cytophagales</taxon>
        <taxon>Flammeovirgaceae</taxon>
        <taxon>Algivirga</taxon>
    </lineage>
</organism>
<reference evidence="4" key="1">
    <citation type="journal article" date="2019" name="Int. J. Syst. Evol. Microbiol.">
        <title>The Global Catalogue of Microorganisms (GCM) 10K type strain sequencing project: providing services to taxonomists for standard genome sequencing and annotation.</title>
        <authorList>
            <consortium name="The Broad Institute Genomics Platform"/>
            <consortium name="The Broad Institute Genome Sequencing Center for Infectious Disease"/>
            <person name="Wu L."/>
            <person name="Ma J."/>
        </authorList>
    </citation>
    <scope>NUCLEOTIDE SEQUENCE [LARGE SCALE GENOMIC DNA]</scope>
    <source>
        <strain evidence="4">JCM 18326</strain>
    </source>
</reference>
<dbReference type="RefSeq" id="WP_345373343.1">
    <property type="nucleotide sequence ID" value="NZ_BAABJX010000048.1"/>
</dbReference>
<name>A0ABP9DMF9_9BACT</name>
<gene>
    <name evidence="3" type="ORF">GCM10023331_30660</name>
</gene>
<dbReference type="EMBL" id="BAABJX010000048">
    <property type="protein sequence ID" value="GAA4843580.1"/>
    <property type="molecule type" value="Genomic_DNA"/>
</dbReference>
<evidence type="ECO:0000313" key="3">
    <source>
        <dbReference type="EMBL" id="GAA4843580.1"/>
    </source>
</evidence>
<dbReference type="Pfam" id="PF20434">
    <property type="entry name" value="BD-FAE"/>
    <property type="match status" value="1"/>
</dbReference>
<comment type="caution">
    <text evidence="3">The sequence shown here is derived from an EMBL/GenBank/DDBJ whole genome shotgun (WGS) entry which is preliminary data.</text>
</comment>
<dbReference type="InterPro" id="IPR050300">
    <property type="entry name" value="GDXG_lipolytic_enzyme"/>
</dbReference>
<sequence length="387" mass="42347">MRKFLLLFFINALFLSSCDLFEQEVDLVKEPIDISTYISTSPLQLDAAVNYQYAAAVPYGTNEKNKFDIYLADATAPTPLVIWIHGGGFVTGDRSLSPQNFGGQDPTDIVTAFLSQGISFASISYRLLDAQNETEGVIKSLNDSKRALQYLKLYAEEFNIDPDRIGIFGASAGAGTALYLGLSDDLAISTSQTDDIVLTQSTSVKAIGALETQATYDIPKWDQLVFKPLADHGLKLDSKSLPNAVLGPEGDLPLSVGLLSAVPSIAATINSFYGISSVSDLYSNETSAYRKQVEILSLMDANDPPIYLQNSIWNLEPDESMYDLNNPESIGALFNFVFHHAYQAKALHDRAEEVGLKHVSIIPELGIEDENTKDFVTFFIGELKEAI</sequence>
<dbReference type="PANTHER" id="PTHR48081">
    <property type="entry name" value="AB HYDROLASE SUPERFAMILY PROTEIN C4A8.06C"/>
    <property type="match status" value="1"/>
</dbReference>